<keyword evidence="6 8" id="KW-1133">Transmembrane helix</keyword>
<sequence length="373" mass="41732">MNWNVKLREMTIKDLLMILGMIALAVFLVWKLDMVMRVLMVFFRVIQPLLLGVVFAFLLNLPMQFFLKKFPGKKVFSLVLSLLCVLLAITIIVLIVSPQIVDNIKSLVMRFPTDMESAESLIREIMDYFNISSDVQETLIQNLNVYVNQAVDYILARLPDAIGVVRNFISEITNIVLGLIISIYILLAKSKVLRQCSLLSQALFSKKVNATLREMVDLIYATFSNFVSGQLLEALIIGVLCYIGCLIFRFPNPTINAVLIGCTNVIPIFGPIIGTAICAILMVFSSPMQAIFFVIFGTLLQQFESHLIYPQVVGNSVGLPPIYVLFAVTICGGMFGLIGMVLGLPIFSILYELGKRAVHRRIQKKEALHKENG</sequence>
<reference evidence="9" key="2">
    <citation type="journal article" date="2021" name="PeerJ">
        <title>Extensive microbial diversity within the chicken gut microbiome revealed by metagenomics and culture.</title>
        <authorList>
            <person name="Gilroy R."/>
            <person name="Ravi A."/>
            <person name="Getino M."/>
            <person name="Pursley I."/>
            <person name="Horton D.L."/>
            <person name="Alikhan N.F."/>
            <person name="Baker D."/>
            <person name="Gharbi K."/>
            <person name="Hall N."/>
            <person name="Watson M."/>
            <person name="Adriaenssens E.M."/>
            <person name="Foster-Nyarko E."/>
            <person name="Jarju S."/>
            <person name="Secka A."/>
            <person name="Antonio M."/>
            <person name="Oren A."/>
            <person name="Chaudhuri R.R."/>
            <person name="La Ragione R."/>
            <person name="Hildebrand F."/>
            <person name="Pallen M.J."/>
        </authorList>
    </citation>
    <scope>NUCLEOTIDE SEQUENCE</scope>
    <source>
        <strain evidence="9">CHK195-11698</strain>
    </source>
</reference>
<evidence type="ECO:0000256" key="2">
    <source>
        <dbReference type="ARBA" id="ARBA00009773"/>
    </source>
</evidence>
<feature type="transmembrane region" description="Helical" evidence="8">
    <location>
        <begin position="12"/>
        <end position="30"/>
    </location>
</feature>
<keyword evidence="3" id="KW-0813">Transport</keyword>
<dbReference type="PANTHER" id="PTHR21716">
    <property type="entry name" value="TRANSMEMBRANE PROTEIN"/>
    <property type="match status" value="1"/>
</dbReference>
<dbReference type="AlphaFoldDB" id="A0A9D1L0G2"/>
<feature type="transmembrane region" description="Helical" evidence="8">
    <location>
        <begin position="168"/>
        <end position="187"/>
    </location>
</feature>
<reference evidence="9" key="1">
    <citation type="submission" date="2020-10" db="EMBL/GenBank/DDBJ databases">
        <authorList>
            <person name="Gilroy R."/>
        </authorList>
    </citation>
    <scope>NUCLEOTIDE SEQUENCE</scope>
    <source>
        <strain evidence="9">CHK195-11698</strain>
    </source>
</reference>
<keyword evidence="4" id="KW-1003">Cell membrane</keyword>
<keyword evidence="5 8" id="KW-0812">Transmembrane</keyword>
<evidence type="ECO:0000256" key="5">
    <source>
        <dbReference type="ARBA" id="ARBA00022692"/>
    </source>
</evidence>
<evidence type="ECO:0000256" key="8">
    <source>
        <dbReference type="SAM" id="Phobius"/>
    </source>
</evidence>
<protein>
    <submittedName>
        <fullName evidence="9">AI-2E family transporter</fullName>
    </submittedName>
</protein>
<evidence type="ECO:0000256" key="1">
    <source>
        <dbReference type="ARBA" id="ARBA00004651"/>
    </source>
</evidence>
<dbReference type="GO" id="GO:0005886">
    <property type="term" value="C:plasma membrane"/>
    <property type="evidence" value="ECO:0007669"/>
    <property type="project" value="UniProtKB-SubCell"/>
</dbReference>
<feature type="transmembrane region" description="Helical" evidence="8">
    <location>
        <begin position="42"/>
        <end position="63"/>
    </location>
</feature>
<gene>
    <name evidence="9" type="ORF">IAD15_06655</name>
</gene>
<dbReference type="InterPro" id="IPR002549">
    <property type="entry name" value="AI-2E-like"/>
</dbReference>
<comment type="similarity">
    <text evidence="2">Belongs to the autoinducer-2 exporter (AI-2E) (TC 2.A.86) family.</text>
</comment>
<feature type="transmembrane region" description="Helical" evidence="8">
    <location>
        <begin position="75"/>
        <end position="101"/>
    </location>
</feature>
<comment type="subcellular location">
    <subcellularLocation>
        <location evidence="1">Cell membrane</location>
        <topology evidence="1">Multi-pass membrane protein</topology>
    </subcellularLocation>
</comment>
<evidence type="ECO:0000313" key="10">
    <source>
        <dbReference type="Proteomes" id="UP000824175"/>
    </source>
</evidence>
<evidence type="ECO:0000256" key="6">
    <source>
        <dbReference type="ARBA" id="ARBA00022989"/>
    </source>
</evidence>
<evidence type="ECO:0000256" key="4">
    <source>
        <dbReference type="ARBA" id="ARBA00022475"/>
    </source>
</evidence>
<evidence type="ECO:0000256" key="7">
    <source>
        <dbReference type="ARBA" id="ARBA00023136"/>
    </source>
</evidence>
<name>A0A9D1L0G2_9FIRM</name>
<accession>A0A9D1L0G2</accession>
<dbReference type="PANTHER" id="PTHR21716:SF53">
    <property type="entry name" value="PERMEASE PERM-RELATED"/>
    <property type="match status" value="1"/>
</dbReference>
<feature type="transmembrane region" description="Helical" evidence="8">
    <location>
        <begin position="257"/>
        <end position="283"/>
    </location>
</feature>
<dbReference type="Proteomes" id="UP000824175">
    <property type="component" value="Unassembled WGS sequence"/>
</dbReference>
<dbReference type="GO" id="GO:0055085">
    <property type="term" value="P:transmembrane transport"/>
    <property type="evidence" value="ECO:0007669"/>
    <property type="project" value="TreeGrafter"/>
</dbReference>
<dbReference type="Pfam" id="PF01594">
    <property type="entry name" value="AI-2E_transport"/>
    <property type="match status" value="1"/>
</dbReference>
<feature type="transmembrane region" description="Helical" evidence="8">
    <location>
        <begin position="321"/>
        <end position="351"/>
    </location>
</feature>
<comment type="caution">
    <text evidence="9">The sequence shown here is derived from an EMBL/GenBank/DDBJ whole genome shotgun (WGS) entry which is preliminary data.</text>
</comment>
<dbReference type="EMBL" id="DVMJ01000055">
    <property type="protein sequence ID" value="HIU13734.1"/>
    <property type="molecule type" value="Genomic_DNA"/>
</dbReference>
<keyword evidence="7 8" id="KW-0472">Membrane</keyword>
<organism evidence="9 10">
    <name type="scientific">Candidatus Fimiplasma intestinipullorum</name>
    <dbReference type="NCBI Taxonomy" id="2840825"/>
    <lineage>
        <taxon>Bacteria</taxon>
        <taxon>Bacillati</taxon>
        <taxon>Bacillota</taxon>
        <taxon>Clostridia</taxon>
        <taxon>Eubacteriales</taxon>
        <taxon>Candidatus Fimiplasma</taxon>
    </lineage>
</organism>
<evidence type="ECO:0000256" key="3">
    <source>
        <dbReference type="ARBA" id="ARBA00022448"/>
    </source>
</evidence>
<proteinExistence type="inferred from homology"/>
<feature type="transmembrane region" description="Helical" evidence="8">
    <location>
        <begin position="231"/>
        <end position="251"/>
    </location>
</feature>
<evidence type="ECO:0000313" key="9">
    <source>
        <dbReference type="EMBL" id="HIU13734.1"/>
    </source>
</evidence>